<dbReference type="PANTHER" id="PTHR47044">
    <property type="entry name" value="OS02G0276400 PROTEIN"/>
    <property type="match status" value="1"/>
</dbReference>
<dbReference type="InterPro" id="IPR000868">
    <property type="entry name" value="Isochorismatase-like_dom"/>
</dbReference>
<evidence type="ECO:0000313" key="3">
    <source>
        <dbReference type="Proteomes" id="UP000685013"/>
    </source>
</evidence>
<proteinExistence type="predicted"/>
<dbReference type="Proteomes" id="UP000685013">
    <property type="component" value="Chromosome 8"/>
</dbReference>
<dbReference type="Pfam" id="PF00857">
    <property type="entry name" value="Isochorismatase"/>
    <property type="match status" value="1"/>
</dbReference>
<sequence>MEMANEWSRTALLIIDFQRDFFDERSVFAVPGAYAILPSVYDALECARKRGMFVVWVVREHDPEGRDVERFRRHLYGSGKQNPVSKGSIGAELIEGFEIKEGEYKLVKTRFSAFFNTNLHSLLQATGITDLVICGVQTPNCIRQTVFDAISLDYHSITVLYDATAAASVQIHHDNITDMENVGVVVVRVDQWDGSVVEPLPPLPTTGNVVSAGK</sequence>
<dbReference type="EMBL" id="JAGKQH010000008">
    <property type="protein sequence ID" value="KAG6593471.1"/>
    <property type="molecule type" value="Genomic_DNA"/>
</dbReference>
<feature type="domain" description="Isochorismatase-like" evidence="1">
    <location>
        <begin position="10"/>
        <end position="190"/>
    </location>
</feature>
<feature type="non-terminal residue" evidence="2">
    <location>
        <position position="1"/>
    </location>
</feature>
<gene>
    <name evidence="2" type="ORF">SDJN03_12947</name>
</gene>
<comment type="caution">
    <text evidence="2">The sequence shown here is derived from an EMBL/GenBank/DDBJ whole genome shotgun (WGS) entry which is preliminary data.</text>
</comment>
<name>A0AAV6N8Q8_9ROSI</name>
<accession>A0AAV6N8Q8</accession>
<protein>
    <submittedName>
        <fullName evidence="2">Inactive nicotinamidase</fullName>
    </submittedName>
</protein>
<evidence type="ECO:0000313" key="2">
    <source>
        <dbReference type="EMBL" id="KAG6593471.1"/>
    </source>
</evidence>
<evidence type="ECO:0000259" key="1">
    <source>
        <dbReference type="Pfam" id="PF00857"/>
    </source>
</evidence>
<keyword evidence="3" id="KW-1185">Reference proteome</keyword>
<organism evidence="2 3">
    <name type="scientific">Cucurbita argyrosperma subsp. sororia</name>
    <dbReference type="NCBI Taxonomy" id="37648"/>
    <lineage>
        <taxon>Eukaryota</taxon>
        <taxon>Viridiplantae</taxon>
        <taxon>Streptophyta</taxon>
        <taxon>Embryophyta</taxon>
        <taxon>Tracheophyta</taxon>
        <taxon>Spermatophyta</taxon>
        <taxon>Magnoliopsida</taxon>
        <taxon>eudicotyledons</taxon>
        <taxon>Gunneridae</taxon>
        <taxon>Pentapetalae</taxon>
        <taxon>rosids</taxon>
        <taxon>fabids</taxon>
        <taxon>Cucurbitales</taxon>
        <taxon>Cucurbitaceae</taxon>
        <taxon>Cucurbiteae</taxon>
        <taxon>Cucurbita</taxon>
    </lineage>
</organism>
<dbReference type="CDD" id="cd00431">
    <property type="entry name" value="cysteine_hydrolases"/>
    <property type="match status" value="1"/>
</dbReference>
<reference evidence="2 3" key="1">
    <citation type="journal article" date="2021" name="Hortic Res">
        <title>The domestication of Cucurbita argyrosperma as revealed by the genome of its wild relative.</title>
        <authorList>
            <person name="Barrera-Redondo J."/>
            <person name="Sanchez-de la Vega G."/>
            <person name="Aguirre-Liguori J.A."/>
            <person name="Castellanos-Morales G."/>
            <person name="Gutierrez-Guerrero Y.T."/>
            <person name="Aguirre-Dugua X."/>
            <person name="Aguirre-Planter E."/>
            <person name="Tenaillon M.I."/>
            <person name="Lira-Saade R."/>
            <person name="Eguiarte L.E."/>
        </authorList>
    </citation>
    <scope>NUCLEOTIDE SEQUENCE [LARGE SCALE GENOMIC DNA]</scope>
    <source>
        <strain evidence="2">JBR-2021</strain>
    </source>
</reference>
<dbReference type="AlphaFoldDB" id="A0AAV6N8Q8"/>